<dbReference type="SUPFAM" id="SSF47413">
    <property type="entry name" value="lambda repressor-like DNA-binding domains"/>
    <property type="match status" value="1"/>
</dbReference>
<keyword evidence="2" id="KW-1185">Reference proteome</keyword>
<protein>
    <recommendedName>
        <fullName evidence="3">Rha family transcriptional regulator</fullName>
    </recommendedName>
</protein>
<comment type="caution">
    <text evidence="1">The sequence shown here is derived from an EMBL/GenBank/DDBJ whole genome shotgun (WGS) entry which is preliminary data.</text>
</comment>
<proteinExistence type="predicted"/>
<dbReference type="GO" id="GO:0003677">
    <property type="term" value="F:DNA binding"/>
    <property type="evidence" value="ECO:0007669"/>
    <property type="project" value="InterPro"/>
</dbReference>
<accession>A0A261S591</accession>
<evidence type="ECO:0000313" key="1">
    <source>
        <dbReference type="EMBL" id="OZI32538.1"/>
    </source>
</evidence>
<gene>
    <name evidence="1" type="ORF">CAL29_28185</name>
</gene>
<sequence length="74" mass="8163">MHDSKLIDALGGTVEVAELCELTTGAVSQWRINGIPKGWKRFFRSHRPDVYQAWEGSMLPSQTMGPPAAGRNHA</sequence>
<organism evidence="1 2">
    <name type="scientific">Bordetella genomosp. 10</name>
    <dbReference type="NCBI Taxonomy" id="1416804"/>
    <lineage>
        <taxon>Bacteria</taxon>
        <taxon>Pseudomonadati</taxon>
        <taxon>Pseudomonadota</taxon>
        <taxon>Betaproteobacteria</taxon>
        <taxon>Burkholderiales</taxon>
        <taxon>Alcaligenaceae</taxon>
        <taxon>Bordetella</taxon>
    </lineage>
</organism>
<name>A0A261S591_9BORD</name>
<dbReference type="InterPro" id="IPR010982">
    <property type="entry name" value="Lambda_DNA-bd_dom_sf"/>
</dbReference>
<dbReference type="Proteomes" id="UP000216020">
    <property type="component" value="Unassembled WGS sequence"/>
</dbReference>
<evidence type="ECO:0000313" key="2">
    <source>
        <dbReference type="Proteomes" id="UP000216020"/>
    </source>
</evidence>
<dbReference type="Gene3D" id="1.10.260.40">
    <property type="entry name" value="lambda repressor-like DNA-binding domains"/>
    <property type="match status" value="1"/>
</dbReference>
<evidence type="ECO:0008006" key="3">
    <source>
        <dbReference type="Google" id="ProtNLM"/>
    </source>
</evidence>
<dbReference type="EMBL" id="NEVM01000005">
    <property type="protein sequence ID" value="OZI32538.1"/>
    <property type="molecule type" value="Genomic_DNA"/>
</dbReference>
<dbReference type="AlphaFoldDB" id="A0A261S591"/>
<dbReference type="OrthoDB" id="8613254at2"/>
<reference evidence="2" key="1">
    <citation type="submission" date="2017-05" db="EMBL/GenBank/DDBJ databases">
        <title>Complete and WGS of Bordetella genogroups.</title>
        <authorList>
            <person name="Spilker T."/>
            <person name="Lipuma J."/>
        </authorList>
    </citation>
    <scope>NUCLEOTIDE SEQUENCE [LARGE SCALE GENOMIC DNA]</scope>
    <source>
        <strain evidence="2">AU16122</strain>
    </source>
</reference>